<dbReference type="SUPFAM" id="SSF47819">
    <property type="entry name" value="HRDC-like"/>
    <property type="match status" value="2"/>
</dbReference>
<dbReference type="InterPro" id="IPR002121">
    <property type="entry name" value="HRDC_dom"/>
</dbReference>
<dbReference type="Gene3D" id="3.30.420.10">
    <property type="entry name" value="Ribonuclease H-like superfamily/Ribonuclease H"/>
    <property type="match status" value="1"/>
</dbReference>
<reference evidence="7 8" key="1">
    <citation type="submission" date="2019-03" db="EMBL/GenBank/DDBJ databases">
        <title>Luteimonas zhaokaii sp.nov., isolated from the rectal contents of Plateau pika in Yushu, Qinghai Province, China.</title>
        <authorList>
            <person name="Zhang G."/>
        </authorList>
    </citation>
    <scope>NUCLEOTIDE SEQUENCE [LARGE SCALE GENOMIC DNA]</scope>
    <source>
        <strain evidence="7 8">THG-MD21</strain>
    </source>
</reference>
<dbReference type="CDD" id="cd06142">
    <property type="entry name" value="RNaseD_exo"/>
    <property type="match status" value="1"/>
</dbReference>
<evidence type="ECO:0000256" key="3">
    <source>
        <dbReference type="ARBA" id="ARBA00022722"/>
    </source>
</evidence>
<dbReference type="AlphaFoldDB" id="A0A4V3ANW3"/>
<dbReference type="GO" id="GO:0033890">
    <property type="term" value="F:ribonuclease D activity"/>
    <property type="evidence" value="ECO:0007669"/>
    <property type="project" value="UniProtKB-EC"/>
</dbReference>
<dbReference type="InterPro" id="IPR051086">
    <property type="entry name" value="RNase_D-like"/>
</dbReference>
<sequence length="375" mass="41346">MSSPQSFWIDDPAVLRDRLPTAPARVGLDTEFIRERTFWPQLALVQIAVERDDGIEVLLVDPLAPGIAEALRPLLADPAILKIMHSASEDLVAFGHACGMVPAPLFDTQIAASLAGVGGGMGYQRLVQETLRVALPKGETRSDWLRRPLSATQLEYAVDDVVHLFALHDTLAGKLDTQGRTAWLEEDCARLVATAGNMEGDRWPQLGGRAGLFLDAEAQRRLARLLRWREKYARQQDRPRSWILDNELATLLARDPPADIDALQRRLDAHPKAPRKLQQVIWQALTTALPDESEMPISRGEEPDRKQLKRLQQAVAERSAALGLPDGVLASRKWLEAMVEGADWPGALGGWRRGQLEPVLAPLLDRAGEPATGSV</sequence>
<evidence type="ECO:0000256" key="5">
    <source>
        <dbReference type="ARBA" id="ARBA00022839"/>
    </source>
</evidence>
<evidence type="ECO:0000313" key="7">
    <source>
        <dbReference type="EMBL" id="TDK33222.1"/>
    </source>
</evidence>
<dbReference type="SUPFAM" id="SSF53098">
    <property type="entry name" value="Ribonuclease H-like"/>
    <property type="match status" value="1"/>
</dbReference>
<dbReference type="Proteomes" id="UP000295543">
    <property type="component" value="Unassembled WGS sequence"/>
</dbReference>
<keyword evidence="5" id="KW-0269">Exonuclease</keyword>
<dbReference type="GO" id="GO:0000166">
    <property type="term" value="F:nucleotide binding"/>
    <property type="evidence" value="ECO:0007669"/>
    <property type="project" value="InterPro"/>
</dbReference>
<keyword evidence="2" id="KW-0819">tRNA processing</keyword>
<dbReference type="InterPro" id="IPR010997">
    <property type="entry name" value="HRDC-like_sf"/>
</dbReference>
<keyword evidence="8" id="KW-1185">Reference proteome</keyword>
<dbReference type="NCBIfam" id="TIGR01388">
    <property type="entry name" value="rnd"/>
    <property type="match status" value="1"/>
</dbReference>
<evidence type="ECO:0000256" key="2">
    <source>
        <dbReference type="ARBA" id="ARBA00022694"/>
    </source>
</evidence>
<dbReference type="SMART" id="SM00474">
    <property type="entry name" value="35EXOc"/>
    <property type="match status" value="1"/>
</dbReference>
<dbReference type="InterPro" id="IPR012337">
    <property type="entry name" value="RNaseH-like_sf"/>
</dbReference>
<dbReference type="InterPro" id="IPR044876">
    <property type="entry name" value="HRDC_dom_sf"/>
</dbReference>
<dbReference type="Pfam" id="PF01612">
    <property type="entry name" value="DNA_pol_A_exo1"/>
    <property type="match status" value="1"/>
</dbReference>
<dbReference type="GO" id="GO:0008408">
    <property type="term" value="F:3'-5' exonuclease activity"/>
    <property type="evidence" value="ECO:0007669"/>
    <property type="project" value="InterPro"/>
</dbReference>
<dbReference type="InterPro" id="IPR036397">
    <property type="entry name" value="RNaseH_sf"/>
</dbReference>
<evidence type="ECO:0000256" key="4">
    <source>
        <dbReference type="ARBA" id="ARBA00022801"/>
    </source>
</evidence>
<dbReference type="EC" id="3.1.13.5" evidence="7"/>
<dbReference type="GO" id="GO:0003676">
    <property type="term" value="F:nucleic acid binding"/>
    <property type="evidence" value="ECO:0007669"/>
    <property type="project" value="InterPro"/>
</dbReference>
<keyword evidence="4 7" id="KW-0378">Hydrolase</keyword>
<dbReference type="GO" id="GO:0008033">
    <property type="term" value="P:tRNA processing"/>
    <property type="evidence" value="ECO:0007669"/>
    <property type="project" value="UniProtKB-KW"/>
</dbReference>
<comment type="caution">
    <text evidence="7">The sequence shown here is derived from an EMBL/GenBank/DDBJ whole genome shotgun (WGS) entry which is preliminary data.</text>
</comment>
<feature type="domain" description="HRDC" evidence="6">
    <location>
        <begin position="215"/>
        <end position="295"/>
    </location>
</feature>
<dbReference type="Gene3D" id="1.10.150.80">
    <property type="entry name" value="HRDC domain"/>
    <property type="match status" value="2"/>
</dbReference>
<keyword evidence="1" id="KW-0963">Cytoplasm</keyword>
<dbReference type="InterPro" id="IPR002562">
    <property type="entry name" value="3'-5'_exonuclease_dom"/>
</dbReference>
<dbReference type="PANTHER" id="PTHR47649">
    <property type="entry name" value="RIBONUCLEASE D"/>
    <property type="match status" value="1"/>
</dbReference>
<evidence type="ECO:0000313" key="8">
    <source>
        <dbReference type="Proteomes" id="UP000295543"/>
    </source>
</evidence>
<gene>
    <name evidence="7" type="primary">rnd</name>
    <name evidence="7" type="ORF">E2F49_04075</name>
</gene>
<proteinExistence type="predicted"/>
<dbReference type="PANTHER" id="PTHR47649:SF1">
    <property type="entry name" value="RIBONUCLEASE D"/>
    <property type="match status" value="1"/>
</dbReference>
<organism evidence="7 8">
    <name type="scientific">Luteimonas terrae</name>
    <dbReference type="NCBI Taxonomy" id="1530191"/>
    <lineage>
        <taxon>Bacteria</taxon>
        <taxon>Pseudomonadati</taxon>
        <taxon>Pseudomonadota</taxon>
        <taxon>Gammaproteobacteria</taxon>
        <taxon>Lysobacterales</taxon>
        <taxon>Lysobacteraceae</taxon>
        <taxon>Luteimonas</taxon>
    </lineage>
</organism>
<accession>A0A4V3ANW3</accession>
<dbReference type="OrthoDB" id="9800549at2"/>
<protein>
    <submittedName>
        <fullName evidence="7">Ribonuclease D</fullName>
        <ecNumber evidence="7">3.1.13.5</ecNumber>
    </submittedName>
</protein>
<evidence type="ECO:0000256" key="1">
    <source>
        <dbReference type="ARBA" id="ARBA00022490"/>
    </source>
</evidence>
<dbReference type="InterPro" id="IPR006292">
    <property type="entry name" value="RNase_D"/>
</dbReference>
<name>A0A4V3ANW3_9GAMM</name>
<keyword evidence="3" id="KW-0540">Nuclease</keyword>
<dbReference type="EMBL" id="SMTG01000002">
    <property type="protein sequence ID" value="TDK33222.1"/>
    <property type="molecule type" value="Genomic_DNA"/>
</dbReference>
<dbReference type="RefSeq" id="WP_133392720.1">
    <property type="nucleotide sequence ID" value="NZ_SMTG01000002.1"/>
</dbReference>
<evidence type="ECO:0000259" key="6">
    <source>
        <dbReference type="PROSITE" id="PS50967"/>
    </source>
</evidence>
<dbReference type="PROSITE" id="PS50967">
    <property type="entry name" value="HRDC"/>
    <property type="match status" value="1"/>
</dbReference>